<reference evidence="1" key="1">
    <citation type="submission" date="2022-08" db="EMBL/GenBank/DDBJ databases">
        <title>Draft genome sequence of Microbacterium arabinogalactanolyticum JCM 9171.</title>
        <authorList>
            <person name="Fujita K."/>
            <person name="Ishiwata A."/>
            <person name="Fushinobu S."/>
        </authorList>
    </citation>
    <scope>NUCLEOTIDE SEQUENCE</scope>
    <source>
        <strain evidence="1">JCM 9171</strain>
    </source>
</reference>
<organism evidence="1 2">
    <name type="scientific">Microbacterium arabinogalactanolyticum</name>
    <dbReference type="NCBI Taxonomy" id="69365"/>
    <lineage>
        <taxon>Bacteria</taxon>
        <taxon>Bacillati</taxon>
        <taxon>Actinomycetota</taxon>
        <taxon>Actinomycetes</taxon>
        <taxon>Micrococcales</taxon>
        <taxon>Microbacteriaceae</taxon>
        <taxon>Microbacterium</taxon>
    </lineage>
</organism>
<proteinExistence type="predicted"/>
<comment type="caution">
    <text evidence="1">The sequence shown here is derived from an EMBL/GenBank/DDBJ whole genome shotgun (WGS) entry which is preliminary data.</text>
</comment>
<dbReference type="Proteomes" id="UP001165068">
    <property type="component" value="Unassembled WGS sequence"/>
</dbReference>
<keyword evidence="2" id="KW-1185">Reference proteome</keyword>
<name>A0ABQ5NCQ0_9MICO</name>
<dbReference type="RefSeq" id="WP_285629999.1">
    <property type="nucleotide sequence ID" value="NZ_BAAAUK010000001.1"/>
</dbReference>
<sequence>MTDIEGQALAADLETAVREVAGVTGLFRVGGVLSNVADAGAEILGLEGARPPLVRVDAAEEGWSVEIAIGVDGIAGSVETSRRVHETIHALCAARGIPFTKIQVTVAHVDESTTKD</sequence>
<gene>
    <name evidence="1" type="ORF">MIAR_01470</name>
</gene>
<evidence type="ECO:0000313" key="2">
    <source>
        <dbReference type="Proteomes" id="UP001165068"/>
    </source>
</evidence>
<evidence type="ECO:0008006" key="3">
    <source>
        <dbReference type="Google" id="ProtNLM"/>
    </source>
</evidence>
<protein>
    <recommendedName>
        <fullName evidence="3">Asp23/Gls24 family envelope stress response protein</fullName>
    </recommendedName>
</protein>
<evidence type="ECO:0000313" key="1">
    <source>
        <dbReference type="EMBL" id="GLC83559.1"/>
    </source>
</evidence>
<accession>A0ABQ5NCQ0</accession>
<dbReference type="EMBL" id="BRZC01000002">
    <property type="protein sequence ID" value="GLC83559.1"/>
    <property type="molecule type" value="Genomic_DNA"/>
</dbReference>